<sequence length="539" mass="61666">MNKKSSNRFKEIIKVFARYGLGYIFDSKNPQDKKSPENLRKAFEELGPTFIKIGQVLSTRPDLLPREYIEELVKLQDSVQEEKFENMKTVFENSLGIKMNEAFKEINFIPIASASIAQVYEGILNDDREVVIKIQRPDIYKNIQLDIAILIRILRFTKAKIKMSIIDPIEVLEEIESSTREELNFVLEADNIKRFREYNKNVAPVYAPYVIEELLSDRVLVLEKINGFKINSTQALRENGYDTNDIANKLALSYCKQVFEDGFFHGDPHPGNILISRGKLCFLDFGIMGHINHSMKKWLNLAIISIATKDKERLVNCILSIGIKKGKVNKLDLYDAISYMFDTYLETSIKNIKISVLMQEIWHITIKNNIQLPKELVSLIRSLIILEGVVSELDPELEIVNVIVSFIRSKNRFVILNCLEKEELVISMYSFVRDSIKIPSKTLEVLNKLSAGESKVELKVKDISNIIIQINKMVNRITQGILISALILSSSLIISNNVKPTYNDISLIGIIGYIIAFIFAIKLLISMAKACEYKKNNKK</sequence>
<dbReference type="GeneID" id="55472646"/>
<name>U5MK06_CLOSA</name>
<evidence type="ECO:0000256" key="2">
    <source>
        <dbReference type="SAM" id="Phobius"/>
    </source>
</evidence>
<feature type="transmembrane region" description="Helical" evidence="2">
    <location>
        <begin position="506"/>
        <end position="525"/>
    </location>
</feature>
<dbReference type="PANTHER" id="PTHR10566">
    <property type="entry name" value="CHAPERONE-ACTIVITY OF BC1 COMPLEX CABC1 -RELATED"/>
    <property type="match status" value="1"/>
</dbReference>
<organism evidence="4 5">
    <name type="scientific">Clostridium saccharobutylicum DSM 13864</name>
    <dbReference type="NCBI Taxonomy" id="1345695"/>
    <lineage>
        <taxon>Bacteria</taxon>
        <taxon>Bacillati</taxon>
        <taxon>Bacillota</taxon>
        <taxon>Clostridia</taxon>
        <taxon>Eubacteriales</taxon>
        <taxon>Clostridiaceae</taxon>
        <taxon>Clostridium</taxon>
    </lineage>
</organism>
<dbReference type="SUPFAM" id="SSF56112">
    <property type="entry name" value="Protein kinase-like (PK-like)"/>
    <property type="match status" value="1"/>
</dbReference>
<evidence type="ECO:0000256" key="1">
    <source>
        <dbReference type="ARBA" id="ARBA00009670"/>
    </source>
</evidence>
<keyword evidence="5" id="KW-1185">Reference proteome</keyword>
<dbReference type="PANTHER" id="PTHR10566:SF113">
    <property type="entry name" value="PROTEIN ACTIVITY OF BC1 COMPLEX KINASE 7, CHLOROPLASTIC"/>
    <property type="match status" value="1"/>
</dbReference>
<dbReference type="GO" id="GO:0016301">
    <property type="term" value="F:kinase activity"/>
    <property type="evidence" value="ECO:0007669"/>
    <property type="project" value="UniProtKB-KW"/>
</dbReference>
<dbReference type="InterPro" id="IPR004147">
    <property type="entry name" value="ABC1_dom"/>
</dbReference>
<dbReference type="EMBL" id="CP006721">
    <property type="protein sequence ID" value="AGX41144.1"/>
    <property type="molecule type" value="Genomic_DNA"/>
</dbReference>
<dbReference type="AlphaFoldDB" id="U5MK06"/>
<dbReference type="eggNOG" id="COG0661">
    <property type="taxonomic scope" value="Bacteria"/>
</dbReference>
<dbReference type="PATRIC" id="fig|1345695.10.peg.573"/>
<dbReference type="OrthoDB" id="9795390at2"/>
<accession>U5MK06</accession>
<keyword evidence="4" id="KW-0418">Kinase</keyword>
<dbReference type="Proteomes" id="UP000017118">
    <property type="component" value="Chromosome"/>
</dbReference>
<keyword evidence="2" id="KW-0472">Membrane</keyword>
<dbReference type="InterPro" id="IPR011009">
    <property type="entry name" value="Kinase-like_dom_sf"/>
</dbReference>
<dbReference type="Pfam" id="PF03109">
    <property type="entry name" value="ABC1"/>
    <property type="match status" value="1"/>
</dbReference>
<evidence type="ECO:0000259" key="3">
    <source>
        <dbReference type="Pfam" id="PF03109"/>
    </source>
</evidence>
<keyword evidence="4" id="KW-0808">Transferase</keyword>
<reference evidence="4 5" key="1">
    <citation type="journal article" date="2013" name="Genome Announc.">
        <title>Complete Genome Sequence of the Solvent Producer Clostridium saccharobutylicum NCP262 (DSM 13864).</title>
        <authorList>
            <person name="Poehlein A."/>
            <person name="Hartwich K."/>
            <person name="Krabben P."/>
            <person name="Ehrenreich A."/>
            <person name="Liebl W."/>
            <person name="Durre P."/>
            <person name="Gottschalk G."/>
            <person name="Daniel R."/>
        </authorList>
    </citation>
    <scope>NUCLEOTIDE SEQUENCE [LARGE SCALE GENOMIC DNA]</scope>
    <source>
        <strain evidence="4">DSM 13864</strain>
    </source>
</reference>
<feature type="transmembrane region" description="Helical" evidence="2">
    <location>
        <begin position="477"/>
        <end position="494"/>
    </location>
</feature>
<dbReference type="CDD" id="cd05121">
    <property type="entry name" value="ABC1_ADCK3-like"/>
    <property type="match status" value="1"/>
</dbReference>
<keyword evidence="2" id="KW-1133">Transmembrane helix</keyword>
<evidence type="ECO:0000313" key="4">
    <source>
        <dbReference type="EMBL" id="AGX41144.1"/>
    </source>
</evidence>
<protein>
    <submittedName>
        <fullName evidence="4">ABC1 family protein kinase</fullName>
    </submittedName>
</protein>
<keyword evidence="2" id="KW-0812">Transmembrane</keyword>
<dbReference type="InterPro" id="IPR050154">
    <property type="entry name" value="UbiB_kinase"/>
</dbReference>
<dbReference type="KEGG" id="csb:CLSA_c00710"/>
<gene>
    <name evidence="4" type="ORF">CLSA_c00710</name>
</gene>
<proteinExistence type="inferred from homology"/>
<dbReference type="HOGENOM" id="CLU_006533_0_2_9"/>
<dbReference type="RefSeq" id="WP_022743443.1">
    <property type="nucleotide sequence ID" value="NC_022571.1"/>
</dbReference>
<feature type="domain" description="ABC1 atypical kinase-like" evidence="3">
    <location>
        <begin position="74"/>
        <end position="316"/>
    </location>
</feature>
<comment type="similarity">
    <text evidence="1">Belongs to the protein kinase superfamily. ADCK protein kinase family.</text>
</comment>
<dbReference type="Gene3D" id="1.10.510.10">
    <property type="entry name" value="Transferase(Phosphotransferase) domain 1"/>
    <property type="match status" value="1"/>
</dbReference>
<evidence type="ECO:0000313" key="5">
    <source>
        <dbReference type="Proteomes" id="UP000017118"/>
    </source>
</evidence>